<protein>
    <submittedName>
        <fullName evidence="2">Uncharacterized protein</fullName>
    </submittedName>
</protein>
<feature type="region of interest" description="Disordered" evidence="1">
    <location>
        <begin position="1"/>
        <end position="71"/>
    </location>
</feature>
<evidence type="ECO:0000313" key="3">
    <source>
        <dbReference type="Proteomes" id="UP000008021"/>
    </source>
</evidence>
<sequence>MQRKTNRIADNEQRKKREQSCGSTPQKPDHLPTRADSQARVWFRRSCSSQSLVHASDQDRGEQKQRKNRRR</sequence>
<dbReference type="HOGENOM" id="CLU_2744302_0_0_1"/>
<proteinExistence type="predicted"/>
<feature type="compositionally biased region" description="Basic and acidic residues" evidence="1">
    <location>
        <begin position="7"/>
        <end position="19"/>
    </location>
</feature>
<reference evidence="2" key="1">
    <citation type="submission" date="2015-04" db="UniProtKB">
        <authorList>
            <consortium name="EnsemblPlants"/>
        </authorList>
    </citation>
    <scope>IDENTIFICATION</scope>
</reference>
<reference evidence="2" key="2">
    <citation type="submission" date="2018-05" db="EMBL/GenBank/DDBJ databases">
        <title>OmerRS3 (Oryza meridionalis Reference Sequence Version 3).</title>
        <authorList>
            <person name="Zhang J."/>
            <person name="Kudrna D."/>
            <person name="Lee S."/>
            <person name="Talag J."/>
            <person name="Welchert J."/>
            <person name="Wing R.A."/>
        </authorList>
    </citation>
    <scope>NUCLEOTIDE SEQUENCE [LARGE SCALE GENOMIC DNA]</scope>
    <source>
        <strain evidence="2">cv. OR44</strain>
    </source>
</reference>
<name>A0A0E0E5T4_9ORYZ</name>
<organism evidence="2">
    <name type="scientific">Oryza meridionalis</name>
    <dbReference type="NCBI Taxonomy" id="40149"/>
    <lineage>
        <taxon>Eukaryota</taxon>
        <taxon>Viridiplantae</taxon>
        <taxon>Streptophyta</taxon>
        <taxon>Embryophyta</taxon>
        <taxon>Tracheophyta</taxon>
        <taxon>Spermatophyta</taxon>
        <taxon>Magnoliopsida</taxon>
        <taxon>Liliopsida</taxon>
        <taxon>Poales</taxon>
        <taxon>Poaceae</taxon>
        <taxon>BOP clade</taxon>
        <taxon>Oryzoideae</taxon>
        <taxon>Oryzeae</taxon>
        <taxon>Oryzinae</taxon>
        <taxon>Oryza</taxon>
    </lineage>
</organism>
<accession>A0A0E0E5T4</accession>
<dbReference type="EnsemblPlants" id="OMERI06G26140.1">
    <property type="protein sequence ID" value="OMERI06G26140.1"/>
    <property type="gene ID" value="OMERI06G26140"/>
</dbReference>
<dbReference type="Gramene" id="OMERI06G26140.1">
    <property type="protein sequence ID" value="OMERI06G26140.1"/>
    <property type="gene ID" value="OMERI06G26140"/>
</dbReference>
<evidence type="ECO:0000256" key="1">
    <source>
        <dbReference type="SAM" id="MobiDB-lite"/>
    </source>
</evidence>
<feature type="compositionally biased region" description="Basic and acidic residues" evidence="1">
    <location>
        <begin position="56"/>
        <end position="65"/>
    </location>
</feature>
<evidence type="ECO:0000313" key="2">
    <source>
        <dbReference type="EnsemblPlants" id="OMERI06G26140.1"/>
    </source>
</evidence>
<dbReference type="Proteomes" id="UP000008021">
    <property type="component" value="Chromosome 6"/>
</dbReference>
<dbReference type="AlphaFoldDB" id="A0A0E0E5T4"/>
<keyword evidence="3" id="KW-1185">Reference proteome</keyword>